<dbReference type="PANTHER" id="PTHR34237:SF4">
    <property type="entry name" value="PAREP1 FAMILY PROTEIN"/>
    <property type="match status" value="1"/>
</dbReference>
<evidence type="ECO:0000313" key="2">
    <source>
        <dbReference type="Proteomes" id="UP000006818"/>
    </source>
</evidence>
<dbReference type="PANTHER" id="PTHR34237">
    <property type="entry name" value="PAREP8-RELATED"/>
    <property type="match status" value="1"/>
</dbReference>
<dbReference type="Gene3D" id="1.20.120.330">
    <property type="entry name" value="Nucleotidyltransferases domain 2"/>
    <property type="match status" value="1"/>
</dbReference>
<dbReference type="AlphaFoldDB" id="C3NIY1"/>
<dbReference type="GeneID" id="31485702"/>
<protein>
    <submittedName>
        <fullName evidence="1">PaREP1 family protein</fullName>
    </submittedName>
</protein>
<dbReference type="Proteomes" id="UP000006818">
    <property type="component" value="Chromosome"/>
</dbReference>
<dbReference type="KEGG" id="sin:YN1551_2058"/>
<gene>
    <name evidence="1" type="ordered locus">YN1551_2058</name>
</gene>
<accession>C3NIY1</accession>
<reference evidence="1 2" key="1">
    <citation type="journal article" date="2009" name="Proc. Natl. Acad. Sci. U.S.A.">
        <title>Biogeography of the Sulfolobus islandicus pan-genome.</title>
        <authorList>
            <person name="Reno M.L."/>
            <person name="Held N.L."/>
            <person name="Fields C.J."/>
            <person name="Burke P.V."/>
            <person name="Whitaker R.J."/>
        </authorList>
    </citation>
    <scope>NUCLEOTIDE SEQUENCE [LARGE SCALE GENOMIC DNA]</scope>
    <source>
        <strain evidence="2">Y.N.15.51 / Yellowstone #2</strain>
    </source>
</reference>
<dbReference type="Pfam" id="PF05942">
    <property type="entry name" value="PaREP1"/>
    <property type="match status" value="1"/>
</dbReference>
<evidence type="ECO:0000313" key="1">
    <source>
        <dbReference type="EMBL" id="ACP49091.1"/>
    </source>
</evidence>
<dbReference type="InterPro" id="IPR010268">
    <property type="entry name" value="PaREP1"/>
</dbReference>
<sequence>MKNIISYLEEAEEFLRRGDTVQASEKYYKAAEEAIKILSNRFRLVSVLEEVSKKGRWKAEILFKAARLLDPSLPGIFTMWKNAWKLHEDGFHEDSLDIEMVYELKRKVVDILLKYKDNLT</sequence>
<dbReference type="RefSeq" id="WP_012717703.1">
    <property type="nucleotide sequence ID" value="NC_012623.1"/>
</dbReference>
<organism evidence="1 2">
    <name type="scientific">Saccharolobus islandicus (strain Y.N.15.51 / Yellowstone #2)</name>
    <name type="common">Sulfolobus islandicus</name>
    <dbReference type="NCBI Taxonomy" id="419942"/>
    <lineage>
        <taxon>Archaea</taxon>
        <taxon>Thermoproteota</taxon>
        <taxon>Thermoprotei</taxon>
        <taxon>Sulfolobales</taxon>
        <taxon>Sulfolobaceae</taxon>
        <taxon>Saccharolobus</taxon>
    </lineage>
</organism>
<name>C3NIY1_SACI1</name>
<proteinExistence type="predicted"/>
<dbReference type="HOGENOM" id="CLU_115256_2_0_2"/>
<dbReference type="EMBL" id="CP001404">
    <property type="protein sequence ID" value="ACP49091.1"/>
    <property type="molecule type" value="Genomic_DNA"/>
</dbReference>